<proteinExistence type="inferred from homology"/>
<organism evidence="7 8">
    <name type="scientific">Candidatus Staskawiczbacteria bacterium RIFCSPLOWO2_12_FULL_37_15</name>
    <dbReference type="NCBI Taxonomy" id="1802218"/>
    <lineage>
        <taxon>Bacteria</taxon>
        <taxon>Candidatus Staskawicziibacteriota</taxon>
    </lineage>
</organism>
<evidence type="ECO:0000313" key="7">
    <source>
        <dbReference type="EMBL" id="OGZ77522.1"/>
    </source>
</evidence>
<dbReference type="SUPFAM" id="SSF55200">
    <property type="entry name" value="Translation initiation factor IF3, C-terminal domain"/>
    <property type="match status" value="1"/>
</dbReference>
<evidence type="ECO:0000259" key="6">
    <source>
        <dbReference type="Pfam" id="PF05198"/>
    </source>
</evidence>
<dbReference type="Pfam" id="PF00707">
    <property type="entry name" value="IF3_C"/>
    <property type="match status" value="1"/>
</dbReference>
<accession>A0A1G2ISC7</accession>
<dbReference type="Proteomes" id="UP000178632">
    <property type="component" value="Unassembled WGS sequence"/>
</dbReference>
<dbReference type="EMBL" id="MHPE01000006">
    <property type="protein sequence ID" value="OGZ77522.1"/>
    <property type="molecule type" value="Genomic_DNA"/>
</dbReference>
<evidence type="ECO:0000259" key="5">
    <source>
        <dbReference type="Pfam" id="PF00707"/>
    </source>
</evidence>
<dbReference type="PANTHER" id="PTHR10938:SF0">
    <property type="entry name" value="TRANSLATION INITIATION FACTOR IF-3, MITOCHONDRIAL"/>
    <property type="match status" value="1"/>
</dbReference>
<dbReference type="AlphaFoldDB" id="A0A1G2ISC7"/>
<feature type="domain" description="Translation initiation factor 3 C-terminal" evidence="5">
    <location>
        <begin position="85"/>
        <end position="170"/>
    </location>
</feature>
<evidence type="ECO:0000313" key="8">
    <source>
        <dbReference type="Proteomes" id="UP000178632"/>
    </source>
</evidence>
<dbReference type="Gene3D" id="3.30.110.10">
    <property type="entry name" value="Translation initiation factor 3 (IF-3), C-terminal domain"/>
    <property type="match status" value="1"/>
</dbReference>
<feature type="domain" description="Translation initiation factor 3 N-terminal" evidence="6">
    <location>
        <begin position="8"/>
        <end position="76"/>
    </location>
</feature>
<dbReference type="InterPro" id="IPR036787">
    <property type="entry name" value="T_IF-3_N_sf"/>
</dbReference>
<dbReference type="GO" id="GO:0003743">
    <property type="term" value="F:translation initiation factor activity"/>
    <property type="evidence" value="ECO:0007669"/>
    <property type="project" value="UniProtKB-UniRule"/>
</dbReference>
<keyword evidence="2 7" id="KW-0396">Initiation factor</keyword>
<keyword evidence="3" id="KW-0648">Protein biosynthesis</keyword>
<dbReference type="GO" id="GO:0016020">
    <property type="term" value="C:membrane"/>
    <property type="evidence" value="ECO:0007669"/>
    <property type="project" value="TreeGrafter"/>
</dbReference>
<dbReference type="InterPro" id="IPR001288">
    <property type="entry name" value="Translation_initiation_fac_3"/>
</dbReference>
<dbReference type="Gene3D" id="3.10.20.80">
    <property type="entry name" value="Translation initiation factor 3 (IF-3), N-terminal domain"/>
    <property type="match status" value="1"/>
</dbReference>
<dbReference type="GO" id="GO:0043022">
    <property type="term" value="F:ribosome binding"/>
    <property type="evidence" value="ECO:0007669"/>
    <property type="project" value="TreeGrafter"/>
</dbReference>
<dbReference type="Pfam" id="PF05198">
    <property type="entry name" value="IF3_N"/>
    <property type="match status" value="1"/>
</dbReference>
<evidence type="ECO:0000256" key="3">
    <source>
        <dbReference type="ARBA" id="ARBA00022917"/>
    </source>
</evidence>
<comment type="similarity">
    <text evidence="1">Belongs to the IF-3 family.</text>
</comment>
<dbReference type="NCBIfam" id="TIGR00168">
    <property type="entry name" value="infC"/>
    <property type="match status" value="1"/>
</dbReference>
<dbReference type="SUPFAM" id="SSF54364">
    <property type="entry name" value="Translation initiation factor IF3, N-terminal domain"/>
    <property type="match status" value="1"/>
</dbReference>
<comment type="caution">
    <text evidence="7">The sequence shown here is derived from an EMBL/GenBank/DDBJ whole genome shotgun (WGS) entry which is preliminary data.</text>
</comment>
<dbReference type="PANTHER" id="PTHR10938">
    <property type="entry name" value="TRANSLATION INITIATION FACTOR IF-3"/>
    <property type="match status" value="1"/>
</dbReference>
<reference evidence="7 8" key="1">
    <citation type="journal article" date="2016" name="Nat. Commun.">
        <title>Thousands of microbial genomes shed light on interconnected biogeochemical processes in an aquifer system.</title>
        <authorList>
            <person name="Anantharaman K."/>
            <person name="Brown C.T."/>
            <person name="Hug L.A."/>
            <person name="Sharon I."/>
            <person name="Castelle C.J."/>
            <person name="Probst A.J."/>
            <person name="Thomas B.C."/>
            <person name="Singh A."/>
            <person name="Wilkins M.J."/>
            <person name="Karaoz U."/>
            <person name="Brodie E.L."/>
            <person name="Williams K.H."/>
            <person name="Hubbard S.S."/>
            <person name="Banfield J.F."/>
        </authorList>
    </citation>
    <scope>NUCLEOTIDE SEQUENCE [LARGE SCALE GENOMIC DNA]</scope>
</reference>
<evidence type="ECO:0000256" key="1">
    <source>
        <dbReference type="ARBA" id="ARBA00005439"/>
    </source>
</evidence>
<dbReference type="GO" id="GO:0032790">
    <property type="term" value="P:ribosome disassembly"/>
    <property type="evidence" value="ECO:0007669"/>
    <property type="project" value="TreeGrafter"/>
</dbReference>
<dbReference type="GO" id="GO:0005829">
    <property type="term" value="C:cytosol"/>
    <property type="evidence" value="ECO:0007669"/>
    <property type="project" value="TreeGrafter"/>
</dbReference>
<dbReference type="InterPro" id="IPR036788">
    <property type="entry name" value="T_IF-3_C_sf"/>
</dbReference>
<sequence length="170" mass="19474">MNLNKVLINNFIRAKEVRVISETGEQLGIMGIFQAIDLAKSRGLDLIQVTEKVEPPVCRIANYGKYLYSLQKKEKKIKQPKGGGLKEIRLTFNISPHDMEIRAKQAEKFMKEGDKVKISLVLRGREKAMGDFARQKVVSFLETTDKLIPIKVERDIKREPRGFTMIISKK</sequence>
<gene>
    <name evidence="7" type="ORF">A3G45_03220</name>
</gene>
<protein>
    <recommendedName>
        <fullName evidence="4">Translation initiation factor IF-3</fullName>
    </recommendedName>
</protein>
<dbReference type="InterPro" id="IPR019814">
    <property type="entry name" value="Translation_initiation_fac_3_N"/>
</dbReference>
<dbReference type="InterPro" id="IPR019815">
    <property type="entry name" value="Translation_initiation_fac_3_C"/>
</dbReference>
<evidence type="ECO:0000256" key="4">
    <source>
        <dbReference type="NCBIfam" id="TIGR00168"/>
    </source>
</evidence>
<name>A0A1G2ISC7_9BACT</name>
<evidence type="ECO:0000256" key="2">
    <source>
        <dbReference type="ARBA" id="ARBA00022540"/>
    </source>
</evidence>